<keyword evidence="1" id="KW-0812">Transmembrane</keyword>
<evidence type="ECO:0000256" key="1">
    <source>
        <dbReference type="SAM" id="Phobius"/>
    </source>
</evidence>
<reference evidence="2 3" key="1">
    <citation type="submission" date="2018-06" db="EMBL/GenBank/DDBJ databases">
        <title>Genomic Encyclopedia of Archaeal and Bacterial Type Strains, Phase II (KMG-II): from individual species to whole genera.</title>
        <authorList>
            <person name="Goeker M."/>
        </authorList>
    </citation>
    <scope>NUCLEOTIDE SEQUENCE [LARGE SCALE GENOMIC DNA]</scope>
    <source>
        <strain evidence="2 3">DSM 29821</strain>
    </source>
</reference>
<feature type="transmembrane region" description="Helical" evidence="1">
    <location>
        <begin position="7"/>
        <end position="27"/>
    </location>
</feature>
<organism evidence="2 3">
    <name type="scientific">Chitinophaga dinghuensis</name>
    <dbReference type="NCBI Taxonomy" id="1539050"/>
    <lineage>
        <taxon>Bacteria</taxon>
        <taxon>Pseudomonadati</taxon>
        <taxon>Bacteroidota</taxon>
        <taxon>Chitinophagia</taxon>
        <taxon>Chitinophagales</taxon>
        <taxon>Chitinophagaceae</taxon>
        <taxon>Chitinophaga</taxon>
    </lineage>
</organism>
<dbReference type="OrthoDB" id="678029at2"/>
<dbReference type="EMBL" id="QLMA01000004">
    <property type="protein sequence ID" value="RAJ82177.1"/>
    <property type="molecule type" value="Genomic_DNA"/>
</dbReference>
<keyword evidence="1" id="KW-1133">Transmembrane helix</keyword>
<proteinExistence type="predicted"/>
<comment type="caution">
    <text evidence="2">The sequence shown here is derived from an EMBL/GenBank/DDBJ whole genome shotgun (WGS) entry which is preliminary data.</text>
</comment>
<keyword evidence="1" id="KW-0472">Membrane</keyword>
<dbReference type="Pfam" id="PF13858">
    <property type="entry name" value="DUF4199"/>
    <property type="match status" value="1"/>
</dbReference>
<accession>A0A327VYS4</accession>
<dbReference type="AlphaFoldDB" id="A0A327VYS4"/>
<dbReference type="Proteomes" id="UP000249819">
    <property type="component" value="Unassembled WGS sequence"/>
</dbReference>
<feature type="transmembrane region" description="Helical" evidence="1">
    <location>
        <begin position="33"/>
        <end position="52"/>
    </location>
</feature>
<protein>
    <submittedName>
        <fullName evidence="2">Uncharacterized protein DUF4199</fullName>
    </submittedName>
</protein>
<keyword evidence="3" id="KW-1185">Reference proteome</keyword>
<feature type="transmembrane region" description="Helical" evidence="1">
    <location>
        <begin position="73"/>
        <end position="92"/>
    </location>
</feature>
<evidence type="ECO:0000313" key="2">
    <source>
        <dbReference type="EMBL" id="RAJ82177.1"/>
    </source>
</evidence>
<gene>
    <name evidence="2" type="ORF">CLV59_104402</name>
</gene>
<sequence>MSNKNHIPFGVVTALILFVMGLVLYFAKLNTESWTSWLTIIILAGGVILSCLDFAKKNPGQTFGSIFANGFKTTAVITVISIVLTFVMLLIFPDMKEQAFEIARKKMEADGKMTEDQIQTAIQLTQKMYYVFLIGGILFTYMIVGVIASLIGAGAAPKGQKA</sequence>
<name>A0A327VYS4_9BACT</name>
<feature type="transmembrane region" description="Helical" evidence="1">
    <location>
        <begin position="129"/>
        <end position="156"/>
    </location>
</feature>
<evidence type="ECO:0000313" key="3">
    <source>
        <dbReference type="Proteomes" id="UP000249819"/>
    </source>
</evidence>
<dbReference type="InterPro" id="IPR025250">
    <property type="entry name" value="DUF4199"/>
</dbReference>
<dbReference type="RefSeq" id="WP_111592709.1">
    <property type="nucleotide sequence ID" value="NZ_QLMA01000004.1"/>
</dbReference>